<name>A0A5C3NK67_9APHY</name>
<proteinExistence type="predicted"/>
<feature type="compositionally biased region" description="Low complexity" evidence="1">
    <location>
        <begin position="31"/>
        <end position="51"/>
    </location>
</feature>
<keyword evidence="3" id="KW-1185">Reference proteome</keyword>
<dbReference type="AlphaFoldDB" id="A0A5C3NK67"/>
<evidence type="ECO:0000313" key="2">
    <source>
        <dbReference type="EMBL" id="TFK77604.1"/>
    </source>
</evidence>
<sequence>MSRFRGGREGRDSPVASTSCTLQAVWVGTLSPSAPSEPSQPAPVRRVLAPRAARKSRRLPAATPTHRYATSSPAACRLPDIPVLSPHAVRARNASATPAQRNNSRSG</sequence>
<accession>A0A5C3NK67</accession>
<gene>
    <name evidence="2" type="ORF">K466DRAFT_607968</name>
</gene>
<organism evidence="2 3">
    <name type="scientific">Polyporus arcularius HHB13444</name>
    <dbReference type="NCBI Taxonomy" id="1314778"/>
    <lineage>
        <taxon>Eukaryota</taxon>
        <taxon>Fungi</taxon>
        <taxon>Dikarya</taxon>
        <taxon>Basidiomycota</taxon>
        <taxon>Agaricomycotina</taxon>
        <taxon>Agaricomycetes</taxon>
        <taxon>Polyporales</taxon>
        <taxon>Polyporaceae</taxon>
        <taxon>Polyporus</taxon>
    </lineage>
</organism>
<reference evidence="2 3" key="1">
    <citation type="journal article" date="2019" name="Nat. Ecol. Evol.">
        <title>Megaphylogeny resolves global patterns of mushroom evolution.</title>
        <authorList>
            <person name="Varga T."/>
            <person name="Krizsan K."/>
            <person name="Foldi C."/>
            <person name="Dima B."/>
            <person name="Sanchez-Garcia M."/>
            <person name="Sanchez-Ramirez S."/>
            <person name="Szollosi G.J."/>
            <person name="Szarkandi J.G."/>
            <person name="Papp V."/>
            <person name="Albert L."/>
            <person name="Andreopoulos W."/>
            <person name="Angelini C."/>
            <person name="Antonin V."/>
            <person name="Barry K.W."/>
            <person name="Bougher N.L."/>
            <person name="Buchanan P."/>
            <person name="Buyck B."/>
            <person name="Bense V."/>
            <person name="Catcheside P."/>
            <person name="Chovatia M."/>
            <person name="Cooper J."/>
            <person name="Damon W."/>
            <person name="Desjardin D."/>
            <person name="Finy P."/>
            <person name="Geml J."/>
            <person name="Haridas S."/>
            <person name="Hughes K."/>
            <person name="Justo A."/>
            <person name="Karasinski D."/>
            <person name="Kautmanova I."/>
            <person name="Kiss B."/>
            <person name="Kocsube S."/>
            <person name="Kotiranta H."/>
            <person name="LaButti K.M."/>
            <person name="Lechner B.E."/>
            <person name="Liimatainen K."/>
            <person name="Lipzen A."/>
            <person name="Lukacs Z."/>
            <person name="Mihaltcheva S."/>
            <person name="Morgado L.N."/>
            <person name="Niskanen T."/>
            <person name="Noordeloos M.E."/>
            <person name="Ohm R.A."/>
            <person name="Ortiz-Santana B."/>
            <person name="Ovrebo C."/>
            <person name="Racz N."/>
            <person name="Riley R."/>
            <person name="Savchenko A."/>
            <person name="Shiryaev A."/>
            <person name="Soop K."/>
            <person name="Spirin V."/>
            <person name="Szebenyi C."/>
            <person name="Tomsovsky M."/>
            <person name="Tulloss R.E."/>
            <person name="Uehling J."/>
            <person name="Grigoriev I.V."/>
            <person name="Vagvolgyi C."/>
            <person name="Papp T."/>
            <person name="Martin F.M."/>
            <person name="Miettinen O."/>
            <person name="Hibbett D.S."/>
            <person name="Nagy L.G."/>
        </authorList>
    </citation>
    <scope>NUCLEOTIDE SEQUENCE [LARGE SCALE GENOMIC DNA]</scope>
    <source>
        <strain evidence="2 3">HHB13444</strain>
    </source>
</reference>
<feature type="compositionally biased region" description="Polar residues" evidence="1">
    <location>
        <begin position="94"/>
        <end position="107"/>
    </location>
</feature>
<dbReference type="Proteomes" id="UP000308197">
    <property type="component" value="Unassembled WGS sequence"/>
</dbReference>
<evidence type="ECO:0000313" key="3">
    <source>
        <dbReference type="Proteomes" id="UP000308197"/>
    </source>
</evidence>
<dbReference type="EMBL" id="ML213423">
    <property type="protein sequence ID" value="TFK77604.1"/>
    <property type="molecule type" value="Genomic_DNA"/>
</dbReference>
<evidence type="ECO:0000256" key="1">
    <source>
        <dbReference type="SAM" id="MobiDB-lite"/>
    </source>
</evidence>
<dbReference type="InParanoid" id="A0A5C3NK67"/>
<protein>
    <submittedName>
        <fullName evidence="2">Uncharacterized protein</fullName>
    </submittedName>
</protein>
<feature type="region of interest" description="Disordered" evidence="1">
    <location>
        <begin position="30"/>
        <end position="107"/>
    </location>
</feature>